<feature type="region of interest" description="Disordered" evidence="5">
    <location>
        <begin position="362"/>
        <end position="387"/>
    </location>
</feature>
<gene>
    <name evidence="9" type="ORF">FISHEDRAFT_54355</name>
</gene>
<keyword evidence="10" id="KW-1185">Reference proteome</keyword>
<evidence type="ECO:0000256" key="3">
    <source>
        <dbReference type="ARBA" id="ARBA00022989"/>
    </source>
</evidence>
<evidence type="ECO:0000256" key="6">
    <source>
        <dbReference type="SAM" id="Phobius"/>
    </source>
</evidence>
<organism evidence="9 10">
    <name type="scientific">Fistulina hepatica ATCC 64428</name>
    <dbReference type="NCBI Taxonomy" id="1128425"/>
    <lineage>
        <taxon>Eukaryota</taxon>
        <taxon>Fungi</taxon>
        <taxon>Dikarya</taxon>
        <taxon>Basidiomycota</taxon>
        <taxon>Agaricomycotina</taxon>
        <taxon>Agaricomycetes</taxon>
        <taxon>Agaricomycetidae</taxon>
        <taxon>Agaricales</taxon>
        <taxon>Fistulinaceae</taxon>
        <taxon>Fistulina</taxon>
    </lineage>
</organism>
<dbReference type="GO" id="GO:0000139">
    <property type="term" value="C:Golgi membrane"/>
    <property type="evidence" value="ECO:0007669"/>
    <property type="project" value="TreeGrafter"/>
</dbReference>
<keyword evidence="3 6" id="KW-1133">Transmembrane helix</keyword>
<comment type="subcellular location">
    <subcellularLocation>
        <location evidence="1">Membrane</location>
    </subcellularLocation>
</comment>
<name>A0A0D7A231_9AGAR</name>
<dbReference type="PANTHER" id="PTHR10984:SF81">
    <property type="entry name" value="ER-DERIVED VESICLES PROTEIN ERV41"/>
    <property type="match status" value="1"/>
</dbReference>
<evidence type="ECO:0000256" key="4">
    <source>
        <dbReference type="ARBA" id="ARBA00023136"/>
    </source>
</evidence>
<dbReference type="Proteomes" id="UP000054144">
    <property type="component" value="Unassembled WGS sequence"/>
</dbReference>
<dbReference type="PANTHER" id="PTHR10984">
    <property type="entry name" value="ENDOPLASMIC RETICULUM-GOLGI INTERMEDIATE COMPARTMENT PROTEIN"/>
    <property type="match status" value="1"/>
</dbReference>
<dbReference type="GO" id="GO:0030134">
    <property type="term" value="C:COPII-coated ER to Golgi transport vesicle"/>
    <property type="evidence" value="ECO:0007669"/>
    <property type="project" value="TreeGrafter"/>
</dbReference>
<dbReference type="GO" id="GO:0006888">
    <property type="term" value="P:endoplasmic reticulum to Golgi vesicle-mediated transport"/>
    <property type="evidence" value="ECO:0007669"/>
    <property type="project" value="TreeGrafter"/>
</dbReference>
<dbReference type="InterPro" id="IPR012936">
    <property type="entry name" value="Erv_C"/>
</dbReference>
<feature type="domain" description="Endoplasmic reticulum vesicle transporter C-terminal" evidence="7">
    <location>
        <begin position="170"/>
        <end position="328"/>
    </location>
</feature>
<keyword evidence="4 6" id="KW-0472">Membrane</keyword>
<protein>
    <submittedName>
        <fullName evidence="9">Endoplasmic reticulum-derived transport vesicle ERV46</fullName>
    </submittedName>
</protein>
<evidence type="ECO:0000256" key="1">
    <source>
        <dbReference type="ARBA" id="ARBA00004370"/>
    </source>
</evidence>
<feature type="transmembrane region" description="Helical" evidence="6">
    <location>
        <begin position="39"/>
        <end position="56"/>
    </location>
</feature>
<dbReference type="EMBL" id="KN882148">
    <property type="protein sequence ID" value="KIY42996.1"/>
    <property type="molecule type" value="Genomic_DNA"/>
</dbReference>
<evidence type="ECO:0000256" key="5">
    <source>
        <dbReference type="SAM" id="MobiDB-lite"/>
    </source>
</evidence>
<proteinExistence type="predicted"/>
<reference evidence="9 10" key="1">
    <citation type="journal article" date="2015" name="Fungal Genet. Biol.">
        <title>Evolution of novel wood decay mechanisms in Agaricales revealed by the genome sequences of Fistulina hepatica and Cylindrobasidium torrendii.</title>
        <authorList>
            <person name="Floudas D."/>
            <person name="Held B.W."/>
            <person name="Riley R."/>
            <person name="Nagy L.G."/>
            <person name="Koehler G."/>
            <person name="Ransdell A.S."/>
            <person name="Younus H."/>
            <person name="Chow J."/>
            <person name="Chiniquy J."/>
            <person name="Lipzen A."/>
            <person name="Tritt A."/>
            <person name="Sun H."/>
            <person name="Haridas S."/>
            <person name="LaButti K."/>
            <person name="Ohm R.A."/>
            <person name="Kues U."/>
            <person name="Blanchette R.A."/>
            <person name="Grigoriev I.V."/>
            <person name="Minto R.E."/>
            <person name="Hibbett D.S."/>
        </authorList>
    </citation>
    <scope>NUCLEOTIDE SEQUENCE [LARGE SCALE GENOMIC DNA]</scope>
    <source>
        <strain evidence="9 10">ATCC 64428</strain>
    </source>
</reference>
<dbReference type="GO" id="GO:0006890">
    <property type="term" value="P:retrograde vesicle-mediated transport, Golgi to endoplasmic reticulum"/>
    <property type="evidence" value="ECO:0007669"/>
    <property type="project" value="TreeGrafter"/>
</dbReference>
<dbReference type="GO" id="GO:0005789">
    <property type="term" value="C:endoplasmic reticulum membrane"/>
    <property type="evidence" value="ECO:0007669"/>
    <property type="project" value="TreeGrafter"/>
</dbReference>
<evidence type="ECO:0000259" key="8">
    <source>
        <dbReference type="Pfam" id="PF13850"/>
    </source>
</evidence>
<feature type="domain" description="Endoplasmic reticulum vesicle transporter N-terminal" evidence="8">
    <location>
        <begin position="21"/>
        <end position="107"/>
    </location>
</feature>
<dbReference type="AlphaFoldDB" id="A0A0D7A231"/>
<evidence type="ECO:0000313" key="10">
    <source>
        <dbReference type="Proteomes" id="UP000054144"/>
    </source>
</evidence>
<evidence type="ECO:0000256" key="2">
    <source>
        <dbReference type="ARBA" id="ARBA00022692"/>
    </source>
</evidence>
<dbReference type="InterPro" id="IPR039542">
    <property type="entry name" value="Erv_N"/>
</dbReference>
<accession>A0A0D7A231</accession>
<evidence type="ECO:0000259" key="7">
    <source>
        <dbReference type="Pfam" id="PF07970"/>
    </source>
</evidence>
<dbReference type="Pfam" id="PF07970">
    <property type="entry name" value="COPIIcoated_ERV"/>
    <property type="match status" value="1"/>
</dbReference>
<sequence length="455" mass="49730">MEETVTSLMDIVDAAIPASVTKFDLFPKIPSTYKARSESRGFLTIFVGVLALLLMLNDIGDYIWGWPDYEFSVDADGSSFMNVNVDMLVNMQCKHLSVDLRDAVGDRLFLSRNGFRRDGTRFDIGQATSLREHAEALSAQQAVSQSRQSRGFLSFFRRSQNAFHPTPHYEADNSACRIYGSIEVKKVTANLHVTTLGHGYASYEHVDHNLMNLSHVINEFSFGPYFPDITQPLDYSHEIAQDPFVAYQYYVHVVPTTYVASRATPLHTNQYSVTHYTRVLEHNTGTPGIFFKFEMDPLSITIIQRTSSLARLIMRCTGVLGGLFVCMGYAIRVTTRAVEVVAGSDSDAGLVTAEASGAKVRHWGPTELRSRRPGSVSYSSYSPSPYPGGGSYTGSSSLAGGGTPYAGVSPYSAGSQFSVPTSPTMGSQYIAPGPPFQYVAPSPGYDKVGLGFGPP</sequence>
<feature type="compositionally biased region" description="Low complexity" evidence="5">
    <location>
        <begin position="373"/>
        <end position="383"/>
    </location>
</feature>
<keyword evidence="2 6" id="KW-0812">Transmembrane</keyword>
<dbReference type="Pfam" id="PF13850">
    <property type="entry name" value="ERGIC_N"/>
    <property type="match status" value="1"/>
</dbReference>
<dbReference type="InterPro" id="IPR045888">
    <property type="entry name" value="Erv"/>
</dbReference>
<dbReference type="OrthoDB" id="5541786at2759"/>
<evidence type="ECO:0000313" key="9">
    <source>
        <dbReference type="EMBL" id="KIY42996.1"/>
    </source>
</evidence>